<dbReference type="InterPro" id="IPR051321">
    <property type="entry name" value="PHA/PHB_synthase"/>
</dbReference>
<evidence type="ECO:0000313" key="2">
    <source>
        <dbReference type="Proteomes" id="UP000242329"/>
    </source>
</evidence>
<dbReference type="STRING" id="1123382.SAMN02745221_00764"/>
<sequence length="373" mass="43384">MLGPAVDEKMLKASMNLFFMPWAMWWDKYQKLERYYQILSSLKNPQNEWCTPNNIIYEHQTLRLRHFPNPEETTARRPILILPPQAGHSSHLADYSPAQSLVRVFHRYGYDVYVTEWLSATPEYKDLGIADYIRLTDEAVEEIRRRTDIYKIHIIGQCQGGWQAAIYTSLYQEKIATLVISASPIDVKAAPAEIIEYAQLPLEFFEYLVARGNGLMDGRYILMGFKSLQADEHYVRKYKRLWDMIEKGDEDGIKRFIRFENWYEYTQFLPGKFYLDAIRNIFKDNNLTKPGVWKLDGRAIDLGNITCPVIIMAGKKDHITPPPQAFALRKYVSTPEENIIEILTEGGHIGTLMGTESLREDWTRVAEVMKLVI</sequence>
<keyword evidence="2" id="KW-1185">Reference proteome</keyword>
<name>A0A1M5LVQ6_9FIRM</name>
<dbReference type="EMBL" id="FQWY01000009">
    <property type="protein sequence ID" value="SHG69184.1"/>
    <property type="molecule type" value="Genomic_DNA"/>
</dbReference>
<proteinExistence type="predicted"/>
<dbReference type="SUPFAM" id="SSF53474">
    <property type="entry name" value="alpha/beta-Hydrolases"/>
    <property type="match status" value="1"/>
</dbReference>
<reference evidence="2" key="1">
    <citation type="submission" date="2016-11" db="EMBL/GenBank/DDBJ databases">
        <authorList>
            <person name="Varghese N."/>
            <person name="Submissions S."/>
        </authorList>
    </citation>
    <scope>NUCLEOTIDE SEQUENCE [LARGE SCALE GENOMIC DNA]</scope>
    <source>
        <strain evidence="2">DSM 11003</strain>
    </source>
</reference>
<dbReference type="RefSeq" id="WP_073090307.1">
    <property type="nucleotide sequence ID" value="NZ_FQWY01000009.1"/>
</dbReference>
<dbReference type="InterPro" id="IPR024501">
    <property type="entry name" value="DUF3141"/>
</dbReference>
<dbReference type="InterPro" id="IPR029058">
    <property type="entry name" value="AB_hydrolase_fold"/>
</dbReference>
<dbReference type="Pfam" id="PF11339">
    <property type="entry name" value="DUF3141"/>
    <property type="match status" value="1"/>
</dbReference>
<evidence type="ECO:0000313" key="1">
    <source>
        <dbReference type="EMBL" id="SHG69184.1"/>
    </source>
</evidence>
<gene>
    <name evidence="1" type="ORF">SAMN02745221_00764</name>
</gene>
<accession>A0A1M5LVQ6</accession>
<organism evidence="1 2">
    <name type="scientific">Thermosyntropha lipolytica DSM 11003</name>
    <dbReference type="NCBI Taxonomy" id="1123382"/>
    <lineage>
        <taxon>Bacteria</taxon>
        <taxon>Bacillati</taxon>
        <taxon>Bacillota</taxon>
        <taxon>Clostridia</taxon>
        <taxon>Eubacteriales</taxon>
        <taxon>Syntrophomonadaceae</taxon>
        <taxon>Thermosyntropha</taxon>
    </lineage>
</organism>
<protein>
    <submittedName>
        <fullName evidence="1">Poly(3-hydroxyalkanoate) synthetase</fullName>
    </submittedName>
</protein>
<dbReference type="Proteomes" id="UP000242329">
    <property type="component" value="Unassembled WGS sequence"/>
</dbReference>
<dbReference type="PANTHER" id="PTHR36837">
    <property type="entry name" value="POLY(3-HYDROXYALKANOATE) POLYMERASE SUBUNIT PHAC"/>
    <property type="match status" value="1"/>
</dbReference>
<dbReference type="Gene3D" id="3.40.50.1820">
    <property type="entry name" value="alpha/beta hydrolase"/>
    <property type="match status" value="1"/>
</dbReference>
<dbReference type="PANTHER" id="PTHR36837:SF2">
    <property type="entry name" value="POLY(3-HYDROXYALKANOATE) POLYMERASE SUBUNIT PHAC"/>
    <property type="match status" value="1"/>
</dbReference>
<dbReference type="AlphaFoldDB" id="A0A1M5LVQ6"/>
<dbReference type="OrthoDB" id="9767934at2"/>